<dbReference type="STRING" id="765257.A0A0D0AF78"/>
<evidence type="ECO:0000259" key="6">
    <source>
        <dbReference type="PROSITE" id="PS50157"/>
    </source>
</evidence>
<reference evidence="8" key="2">
    <citation type="submission" date="2015-01" db="EMBL/GenBank/DDBJ databases">
        <title>Evolutionary Origins and Diversification of the Mycorrhizal Mutualists.</title>
        <authorList>
            <consortium name="DOE Joint Genome Institute"/>
            <consortium name="Mycorrhizal Genomics Consortium"/>
            <person name="Kohler A."/>
            <person name="Kuo A."/>
            <person name="Nagy L.G."/>
            <person name="Floudas D."/>
            <person name="Copeland A."/>
            <person name="Barry K.W."/>
            <person name="Cichocki N."/>
            <person name="Veneault-Fourrey C."/>
            <person name="LaButti K."/>
            <person name="Lindquist E.A."/>
            <person name="Lipzen A."/>
            <person name="Lundell T."/>
            <person name="Morin E."/>
            <person name="Murat C."/>
            <person name="Riley R."/>
            <person name="Ohm R."/>
            <person name="Sun H."/>
            <person name="Tunlid A."/>
            <person name="Henrissat B."/>
            <person name="Grigoriev I.V."/>
            <person name="Hibbett D.S."/>
            <person name="Martin F."/>
        </authorList>
    </citation>
    <scope>NUCLEOTIDE SEQUENCE [LARGE SCALE GENOMIC DNA]</scope>
    <source>
        <strain evidence="8">441</strain>
    </source>
</reference>
<feature type="domain" description="C2H2-type" evidence="6">
    <location>
        <begin position="404"/>
        <end position="431"/>
    </location>
</feature>
<dbReference type="Gene3D" id="3.30.160.60">
    <property type="entry name" value="Classic Zinc Finger"/>
    <property type="match status" value="1"/>
</dbReference>
<organism evidence="7 8">
    <name type="scientific">Pisolithus microcarpus 441</name>
    <dbReference type="NCBI Taxonomy" id="765257"/>
    <lineage>
        <taxon>Eukaryota</taxon>
        <taxon>Fungi</taxon>
        <taxon>Dikarya</taxon>
        <taxon>Basidiomycota</taxon>
        <taxon>Agaricomycotina</taxon>
        <taxon>Agaricomycetes</taxon>
        <taxon>Agaricomycetidae</taxon>
        <taxon>Boletales</taxon>
        <taxon>Sclerodermatineae</taxon>
        <taxon>Pisolithaceae</taxon>
        <taxon>Pisolithus</taxon>
    </lineage>
</organism>
<feature type="region of interest" description="Disordered" evidence="5">
    <location>
        <begin position="298"/>
        <end position="321"/>
    </location>
</feature>
<dbReference type="Proteomes" id="UP000054018">
    <property type="component" value="Unassembled WGS sequence"/>
</dbReference>
<keyword evidence="8" id="KW-1185">Reference proteome</keyword>
<evidence type="ECO:0000256" key="1">
    <source>
        <dbReference type="ARBA" id="ARBA00022723"/>
    </source>
</evidence>
<dbReference type="SMART" id="SM00355">
    <property type="entry name" value="ZnF_C2H2"/>
    <property type="match status" value="3"/>
</dbReference>
<feature type="region of interest" description="Disordered" evidence="5">
    <location>
        <begin position="74"/>
        <end position="94"/>
    </location>
</feature>
<dbReference type="InterPro" id="IPR036236">
    <property type="entry name" value="Znf_C2H2_sf"/>
</dbReference>
<gene>
    <name evidence="7" type="ORF">PISMIDRAFT_670917</name>
</gene>
<dbReference type="SUPFAM" id="SSF57667">
    <property type="entry name" value="beta-beta-alpha zinc fingers"/>
    <property type="match status" value="1"/>
</dbReference>
<dbReference type="PROSITE" id="PS00028">
    <property type="entry name" value="ZINC_FINGER_C2H2_1"/>
    <property type="match status" value="2"/>
</dbReference>
<dbReference type="AlphaFoldDB" id="A0A0D0AF78"/>
<feature type="region of interest" description="Disordered" evidence="5">
    <location>
        <begin position="1"/>
        <end position="37"/>
    </location>
</feature>
<dbReference type="PANTHER" id="PTHR23235">
    <property type="entry name" value="KRUEPPEL-LIKE TRANSCRIPTION FACTOR"/>
    <property type="match status" value="1"/>
</dbReference>
<dbReference type="HOGENOM" id="CLU_031566_0_0_1"/>
<feature type="domain" description="C2H2-type" evidence="6">
    <location>
        <begin position="374"/>
        <end position="403"/>
    </location>
</feature>
<dbReference type="OrthoDB" id="8117402at2759"/>
<name>A0A0D0AF78_9AGAM</name>
<evidence type="ECO:0000256" key="4">
    <source>
        <dbReference type="PROSITE-ProRule" id="PRU00042"/>
    </source>
</evidence>
<accession>A0A0D0AF78</accession>
<keyword evidence="1" id="KW-0479">Metal-binding</keyword>
<protein>
    <recommendedName>
        <fullName evidence="6">C2H2-type domain-containing protein</fullName>
    </recommendedName>
</protein>
<keyword evidence="2 4" id="KW-0863">Zinc-finger</keyword>
<reference evidence="7 8" key="1">
    <citation type="submission" date="2014-04" db="EMBL/GenBank/DDBJ databases">
        <authorList>
            <consortium name="DOE Joint Genome Institute"/>
            <person name="Kuo A."/>
            <person name="Kohler A."/>
            <person name="Costa M.D."/>
            <person name="Nagy L.G."/>
            <person name="Floudas D."/>
            <person name="Copeland A."/>
            <person name="Barry K.W."/>
            <person name="Cichocki N."/>
            <person name="Veneault-Fourrey C."/>
            <person name="LaButti K."/>
            <person name="Lindquist E.A."/>
            <person name="Lipzen A."/>
            <person name="Lundell T."/>
            <person name="Morin E."/>
            <person name="Murat C."/>
            <person name="Sun H."/>
            <person name="Tunlid A."/>
            <person name="Henrissat B."/>
            <person name="Grigoriev I.V."/>
            <person name="Hibbett D.S."/>
            <person name="Martin F."/>
            <person name="Nordberg H.P."/>
            <person name="Cantor M.N."/>
            <person name="Hua S.X."/>
        </authorList>
    </citation>
    <scope>NUCLEOTIDE SEQUENCE [LARGE SCALE GENOMIC DNA]</scope>
    <source>
        <strain evidence="7 8">441</strain>
    </source>
</reference>
<evidence type="ECO:0000256" key="2">
    <source>
        <dbReference type="ARBA" id="ARBA00022771"/>
    </source>
</evidence>
<keyword evidence="3" id="KW-0862">Zinc</keyword>
<evidence type="ECO:0000256" key="3">
    <source>
        <dbReference type="ARBA" id="ARBA00022833"/>
    </source>
</evidence>
<feature type="compositionally biased region" description="Polar residues" evidence="5">
    <location>
        <begin position="9"/>
        <end position="37"/>
    </location>
</feature>
<feature type="domain" description="C2H2-type" evidence="6">
    <location>
        <begin position="432"/>
        <end position="455"/>
    </location>
</feature>
<dbReference type="GO" id="GO:0008270">
    <property type="term" value="F:zinc ion binding"/>
    <property type="evidence" value="ECO:0007669"/>
    <property type="project" value="UniProtKB-KW"/>
</dbReference>
<dbReference type="EMBL" id="KN833686">
    <property type="protein sequence ID" value="KIK30778.1"/>
    <property type="molecule type" value="Genomic_DNA"/>
</dbReference>
<proteinExistence type="predicted"/>
<dbReference type="PROSITE" id="PS50157">
    <property type="entry name" value="ZINC_FINGER_C2H2_2"/>
    <property type="match status" value="3"/>
</dbReference>
<feature type="compositionally biased region" description="Basic and acidic residues" evidence="5">
    <location>
        <begin position="308"/>
        <end position="320"/>
    </location>
</feature>
<evidence type="ECO:0000256" key="5">
    <source>
        <dbReference type="SAM" id="MobiDB-lite"/>
    </source>
</evidence>
<dbReference type="InterPro" id="IPR013087">
    <property type="entry name" value="Znf_C2H2_type"/>
</dbReference>
<evidence type="ECO:0000313" key="8">
    <source>
        <dbReference type="Proteomes" id="UP000054018"/>
    </source>
</evidence>
<evidence type="ECO:0000313" key="7">
    <source>
        <dbReference type="EMBL" id="KIK30778.1"/>
    </source>
</evidence>
<sequence length="477" mass="53535">MKRYRHSDSQNVSPNNTTTNYQPRNTHATPALQHSPTETPTLFLRHKTNLNTIQESIGARHPLSGLGISYTSDTASVQTDSRGQRGPCQQLDNPIQVNGKGVLGFTPVNISSQGMEPLPVDFPSTVGPTFSSSLSSIMDCAANLPTASTIPCSTKSKLDTPVDLIDDIKHISAFPIGLVADVNMHDFYMSVFPPSATVNPLDTFRSSPYSVWPNQTPLLPLHDVIRTAADQISESPTYDFPSSTAFSGIEHSITQSASEDGLISCNLSIPQEPDREPRQLLTRLPKWQVGYAYPDDAYTSSQPQVLGNREDHPSPEEEKVSSPIMNAHLGVDLRELKRKADIYRLNHPGENITRSWLSHFAGNLSRRGELLDDYRCYVIGCNQRNKRRDHILVHVGAHVDQRPFACSVCSHRFLRKNECKRHEASHSGYRPYSCDVCGRLFSRKDLVKKHLNRVHRILSDRYSEERMEKRIRLEDVD</sequence>